<protein>
    <submittedName>
        <fullName evidence="1">Uncharacterized protein</fullName>
    </submittedName>
</protein>
<feature type="non-terminal residue" evidence="1">
    <location>
        <position position="187"/>
    </location>
</feature>
<evidence type="ECO:0000313" key="2">
    <source>
        <dbReference type="Proteomes" id="UP000257109"/>
    </source>
</evidence>
<feature type="non-terminal residue" evidence="1">
    <location>
        <position position="1"/>
    </location>
</feature>
<accession>A0A371FYS1</accession>
<comment type="caution">
    <text evidence="1">The sequence shown here is derived from an EMBL/GenBank/DDBJ whole genome shotgun (WGS) entry which is preliminary data.</text>
</comment>
<reference evidence="1" key="1">
    <citation type="submission" date="2018-05" db="EMBL/GenBank/DDBJ databases">
        <title>Draft genome of Mucuna pruriens seed.</title>
        <authorList>
            <person name="Nnadi N.E."/>
            <person name="Vos R."/>
            <person name="Hasami M.H."/>
            <person name="Devisetty U.K."/>
            <person name="Aguiy J.C."/>
        </authorList>
    </citation>
    <scope>NUCLEOTIDE SEQUENCE [LARGE SCALE GENOMIC DNA]</scope>
    <source>
        <strain evidence="1">JCA_2017</strain>
    </source>
</reference>
<sequence length="187" mass="21311">MKLDALGGIILCPRWSRIVGIKICEPTNLPSEGGVPFSIYLLPPSYGTFATTSYMMSPLELVELKRRQEKIYTLLDDLLEHGLLEQDLLSYLDRFVFVLIDDILILGKLVDEPRFEVFSDHRSLRHLLIKKNHHLGKANVMVNSMSKKSSDLRESSSVCEVTLNSMKLGMLKVTSDLMEESREEVRL</sequence>
<organism evidence="1 2">
    <name type="scientific">Mucuna pruriens</name>
    <name type="common">Velvet bean</name>
    <name type="synonym">Dolichos pruriens</name>
    <dbReference type="NCBI Taxonomy" id="157652"/>
    <lineage>
        <taxon>Eukaryota</taxon>
        <taxon>Viridiplantae</taxon>
        <taxon>Streptophyta</taxon>
        <taxon>Embryophyta</taxon>
        <taxon>Tracheophyta</taxon>
        <taxon>Spermatophyta</taxon>
        <taxon>Magnoliopsida</taxon>
        <taxon>eudicotyledons</taxon>
        <taxon>Gunneridae</taxon>
        <taxon>Pentapetalae</taxon>
        <taxon>rosids</taxon>
        <taxon>fabids</taxon>
        <taxon>Fabales</taxon>
        <taxon>Fabaceae</taxon>
        <taxon>Papilionoideae</taxon>
        <taxon>50 kb inversion clade</taxon>
        <taxon>NPAAA clade</taxon>
        <taxon>indigoferoid/millettioid clade</taxon>
        <taxon>Phaseoleae</taxon>
        <taxon>Mucuna</taxon>
    </lineage>
</organism>
<dbReference type="EMBL" id="QJKJ01007352">
    <property type="protein sequence ID" value="RDX83466.1"/>
    <property type="molecule type" value="Genomic_DNA"/>
</dbReference>
<dbReference type="Proteomes" id="UP000257109">
    <property type="component" value="Unassembled WGS sequence"/>
</dbReference>
<proteinExistence type="predicted"/>
<keyword evidence="2" id="KW-1185">Reference proteome</keyword>
<gene>
    <name evidence="1" type="ORF">CR513_35607</name>
</gene>
<evidence type="ECO:0000313" key="1">
    <source>
        <dbReference type="EMBL" id="RDX83466.1"/>
    </source>
</evidence>
<dbReference type="AlphaFoldDB" id="A0A371FYS1"/>
<name>A0A371FYS1_MUCPR</name>